<dbReference type="STRING" id="133381.A0A2T9ZHG4"/>
<protein>
    <recommendedName>
        <fullName evidence="2">Rab-GAP TBC domain-containing protein</fullName>
    </recommendedName>
</protein>
<dbReference type="Gene3D" id="1.10.472.80">
    <property type="entry name" value="Ypt/Rab-GAP domain of gyp1p, domain 3"/>
    <property type="match status" value="1"/>
</dbReference>
<gene>
    <name evidence="3" type="ORF">BB560_001489</name>
</gene>
<dbReference type="PROSITE" id="PS50086">
    <property type="entry name" value="TBC_RABGAP"/>
    <property type="match status" value="1"/>
</dbReference>
<evidence type="ECO:0000256" key="1">
    <source>
        <dbReference type="SAM" id="MobiDB-lite"/>
    </source>
</evidence>
<dbReference type="SUPFAM" id="SSF47923">
    <property type="entry name" value="Ypt/Rab-GAP domain of gyp1p"/>
    <property type="match status" value="2"/>
</dbReference>
<evidence type="ECO:0000313" key="4">
    <source>
        <dbReference type="Proteomes" id="UP000245609"/>
    </source>
</evidence>
<dbReference type="InterPro" id="IPR035969">
    <property type="entry name" value="Rab-GAP_TBC_sf"/>
</dbReference>
<feature type="region of interest" description="Disordered" evidence="1">
    <location>
        <begin position="57"/>
        <end position="94"/>
    </location>
</feature>
<dbReference type="GO" id="GO:0005096">
    <property type="term" value="F:GTPase activator activity"/>
    <property type="evidence" value="ECO:0007669"/>
    <property type="project" value="TreeGrafter"/>
</dbReference>
<feature type="compositionally biased region" description="Polar residues" evidence="1">
    <location>
        <begin position="81"/>
        <end position="94"/>
    </location>
</feature>
<dbReference type="Pfam" id="PF00566">
    <property type="entry name" value="RabGAP-TBC"/>
    <property type="match status" value="1"/>
</dbReference>
<organism evidence="3 4">
    <name type="scientific">Smittium megazygosporum</name>
    <dbReference type="NCBI Taxonomy" id="133381"/>
    <lineage>
        <taxon>Eukaryota</taxon>
        <taxon>Fungi</taxon>
        <taxon>Fungi incertae sedis</taxon>
        <taxon>Zoopagomycota</taxon>
        <taxon>Kickxellomycotina</taxon>
        <taxon>Harpellomycetes</taxon>
        <taxon>Harpellales</taxon>
        <taxon>Legeriomycetaceae</taxon>
        <taxon>Smittium</taxon>
    </lineage>
</organism>
<dbReference type="EMBL" id="MBFS01000171">
    <property type="protein sequence ID" value="PVV04018.1"/>
    <property type="molecule type" value="Genomic_DNA"/>
</dbReference>
<feature type="compositionally biased region" description="Acidic residues" evidence="1">
    <location>
        <begin position="68"/>
        <end position="80"/>
    </location>
</feature>
<dbReference type="InterPro" id="IPR000195">
    <property type="entry name" value="Rab-GAP-TBC_dom"/>
</dbReference>
<sequence>MSFSQANNRRIIGIRIAPNTYRLNDTSFSSLENETQNENITEENSITDTSHVLNIANKDSDSISNQEESIDSIEKTDDDLSINSPETKTKEVSSTSYSPRYEKIKTILNSSTVDIETLKEVAWNGIPSELRPMAWQILMGYLPSNASRRDIALERKHQEYLSSIDKTFFGKRDSLDAPLWHQISIDIPRTYSDTPLFKSERFRESLGRVLYCWAIRNPASGYVQGINDLASIFYVVFISKYTDFDIQNITVEQVESISKEDFNGIEADCFWCLTNLIGKIHDSYTFTQPGIQRQIVKLKELVSHINLREFSIESILRIWDTYLCEPDGFSSFHLYTCAALLLKFSDDLLKMDFQEIVLFLQSPPSLNWNISNIEILLSEAFTFKSLYKYSSLLQNH</sequence>
<dbReference type="PANTHER" id="PTHR22957">
    <property type="entry name" value="TBC1 DOMAIN FAMILY MEMBER GTPASE-ACTIVATING PROTEIN"/>
    <property type="match status" value="1"/>
</dbReference>
<evidence type="ECO:0000313" key="3">
    <source>
        <dbReference type="EMBL" id="PVV04018.1"/>
    </source>
</evidence>
<dbReference type="OrthoDB" id="26371at2759"/>
<dbReference type="SMART" id="SM00164">
    <property type="entry name" value="TBC"/>
    <property type="match status" value="1"/>
</dbReference>
<reference evidence="3 4" key="1">
    <citation type="journal article" date="2018" name="MBio">
        <title>Comparative Genomics Reveals the Core Gene Toolbox for the Fungus-Insect Symbiosis.</title>
        <authorList>
            <person name="Wang Y."/>
            <person name="Stata M."/>
            <person name="Wang W."/>
            <person name="Stajich J.E."/>
            <person name="White M.M."/>
            <person name="Moncalvo J.M."/>
        </authorList>
    </citation>
    <scope>NUCLEOTIDE SEQUENCE [LARGE SCALE GENOMIC DNA]</scope>
    <source>
        <strain evidence="3 4">SC-DP-2</strain>
    </source>
</reference>
<feature type="domain" description="Rab-GAP TBC" evidence="2">
    <location>
        <begin position="125"/>
        <end position="396"/>
    </location>
</feature>
<dbReference type="Proteomes" id="UP000245609">
    <property type="component" value="Unassembled WGS sequence"/>
</dbReference>
<proteinExistence type="predicted"/>
<comment type="caution">
    <text evidence="3">The sequence shown here is derived from an EMBL/GenBank/DDBJ whole genome shotgun (WGS) entry which is preliminary data.</text>
</comment>
<name>A0A2T9ZHG4_9FUNG</name>
<dbReference type="PANTHER" id="PTHR22957:SF26">
    <property type="entry name" value="LD44506P"/>
    <property type="match status" value="1"/>
</dbReference>
<keyword evidence="4" id="KW-1185">Reference proteome</keyword>
<accession>A0A2T9ZHG4</accession>
<dbReference type="GO" id="GO:0005794">
    <property type="term" value="C:Golgi apparatus"/>
    <property type="evidence" value="ECO:0007669"/>
    <property type="project" value="TreeGrafter"/>
</dbReference>
<dbReference type="Gene3D" id="1.10.10.750">
    <property type="entry name" value="Ypt/Rab-GAP domain of gyp1p, domain 1"/>
    <property type="match status" value="1"/>
</dbReference>
<dbReference type="AlphaFoldDB" id="A0A2T9ZHG4"/>
<dbReference type="Gene3D" id="1.10.8.270">
    <property type="entry name" value="putative rabgap domain of human tbc1 domain family member 14 like domains"/>
    <property type="match status" value="1"/>
</dbReference>
<evidence type="ECO:0000259" key="2">
    <source>
        <dbReference type="PROSITE" id="PS50086"/>
    </source>
</evidence>